<comment type="caution">
    <text evidence="1">The sequence shown here is derived from an EMBL/GenBank/DDBJ whole genome shotgun (WGS) entry which is preliminary data.</text>
</comment>
<dbReference type="EMBL" id="JANPWB010000010">
    <property type="protein sequence ID" value="KAJ1135511.1"/>
    <property type="molecule type" value="Genomic_DNA"/>
</dbReference>
<evidence type="ECO:0000313" key="1">
    <source>
        <dbReference type="EMBL" id="KAJ1135511.1"/>
    </source>
</evidence>
<accession>A0AAV7Q562</accession>
<proteinExistence type="predicted"/>
<reference evidence="1" key="1">
    <citation type="journal article" date="2022" name="bioRxiv">
        <title>Sequencing and chromosome-scale assembly of the giantPleurodeles waltlgenome.</title>
        <authorList>
            <person name="Brown T."/>
            <person name="Elewa A."/>
            <person name="Iarovenko S."/>
            <person name="Subramanian E."/>
            <person name="Araus A.J."/>
            <person name="Petzold A."/>
            <person name="Susuki M."/>
            <person name="Suzuki K.-i.T."/>
            <person name="Hayashi T."/>
            <person name="Toyoda A."/>
            <person name="Oliveira C."/>
            <person name="Osipova E."/>
            <person name="Leigh N.D."/>
            <person name="Simon A."/>
            <person name="Yun M.H."/>
        </authorList>
    </citation>
    <scope>NUCLEOTIDE SEQUENCE</scope>
    <source>
        <strain evidence="1">20211129_DDA</strain>
        <tissue evidence="1">Liver</tissue>
    </source>
</reference>
<sequence length="92" mass="10391">MRRPGPCTVPRYIIHTYRRFHGNGSRLHFLGSPRGVSQPDPPAVHLAPPHRRWGRGEVARINEGRPNGVFPRSLCARCVRGDNVSTAHYSRN</sequence>
<organism evidence="1 2">
    <name type="scientific">Pleurodeles waltl</name>
    <name type="common">Iberian ribbed newt</name>
    <dbReference type="NCBI Taxonomy" id="8319"/>
    <lineage>
        <taxon>Eukaryota</taxon>
        <taxon>Metazoa</taxon>
        <taxon>Chordata</taxon>
        <taxon>Craniata</taxon>
        <taxon>Vertebrata</taxon>
        <taxon>Euteleostomi</taxon>
        <taxon>Amphibia</taxon>
        <taxon>Batrachia</taxon>
        <taxon>Caudata</taxon>
        <taxon>Salamandroidea</taxon>
        <taxon>Salamandridae</taxon>
        <taxon>Pleurodelinae</taxon>
        <taxon>Pleurodeles</taxon>
    </lineage>
</organism>
<gene>
    <name evidence="1" type="ORF">NDU88_001950</name>
</gene>
<keyword evidence="2" id="KW-1185">Reference proteome</keyword>
<evidence type="ECO:0000313" key="2">
    <source>
        <dbReference type="Proteomes" id="UP001066276"/>
    </source>
</evidence>
<dbReference type="Proteomes" id="UP001066276">
    <property type="component" value="Chromosome 6"/>
</dbReference>
<name>A0AAV7Q562_PLEWA</name>
<protein>
    <submittedName>
        <fullName evidence="1">Uncharacterized protein</fullName>
    </submittedName>
</protein>
<dbReference type="AlphaFoldDB" id="A0AAV7Q562"/>